<dbReference type="Proteomes" id="UP000823561">
    <property type="component" value="Chromosome 18"/>
</dbReference>
<organism evidence="3 4">
    <name type="scientific">Alosa alosa</name>
    <name type="common">allis shad</name>
    <dbReference type="NCBI Taxonomy" id="278164"/>
    <lineage>
        <taxon>Eukaryota</taxon>
        <taxon>Metazoa</taxon>
        <taxon>Chordata</taxon>
        <taxon>Craniata</taxon>
        <taxon>Vertebrata</taxon>
        <taxon>Euteleostomi</taxon>
        <taxon>Actinopterygii</taxon>
        <taxon>Neopterygii</taxon>
        <taxon>Teleostei</taxon>
        <taxon>Clupei</taxon>
        <taxon>Clupeiformes</taxon>
        <taxon>Clupeoidei</taxon>
        <taxon>Clupeidae</taxon>
        <taxon>Alosa</taxon>
    </lineage>
</organism>
<feature type="domain" description="Peptidase S9A N-terminal" evidence="2">
    <location>
        <begin position="174"/>
        <end position="399"/>
    </location>
</feature>
<evidence type="ECO:0000313" key="3">
    <source>
        <dbReference type="EMBL" id="KAG5266393.1"/>
    </source>
</evidence>
<comment type="caution">
    <text evidence="3">The sequence shown here is derived from an EMBL/GenBank/DDBJ whole genome shotgun (WGS) entry which is preliminary data.</text>
</comment>
<gene>
    <name evidence="3" type="ORF">AALO_G00231530</name>
</gene>
<name>A0AAV6FUK4_9TELE</name>
<accession>A0AAV6FUK4</accession>
<keyword evidence="4" id="KW-1185">Reference proteome</keyword>
<proteinExistence type="inferred from homology"/>
<sequence length="433" mass="48650">MHSITRSLLRAFTGSACWSPVKPTTVTLAAARCYPSCHHGVQFFKCPRQEQRYRNLVQRYRRKLRGAYNKYSDIPDNTVIQGRSHAYIEDGGTIYRCLHGRPGVSEPEKVLSIAWLRGGEEEEDEEEGTLQRVRLSPGEHLLAATVKTPHQEESRCIVVRLVDVTLPHQPLLILDNVFSFEWASDNTLFFSKQEGLKCQTVYRLDLTEEGVRNTLVYEEHDPEFFVEVGRSSDGQLLTLNCTSKSSSEVRILLSSAPDHAPALVQPRQPGLVYYVEHARGELYILANTGPGQEYQLLRTPPCSPSMRSWVPVFTPATGWAVRDMELLQDHCLFTLRHPSGRLHLETVSLEDPNCLLSLELPSWACAFESRRSSLAGQRSVRFLLSSPVIPPSAHAYSPSSPTCSSQSTTRTCHSKTATPHACRPPVRMAPWCP</sequence>
<dbReference type="PANTHER" id="PTHR11757:SF19">
    <property type="entry name" value="PROLYL ENDOPEPTIDASE-LIKE"/>
    <property type="match status" value="1"/>
</dbReference>
<comment type="similarity">
    <text evidence="1">Belongs to the peptidase S9A family.</text>
</comment>
<evidence type="ECO:0000313" key="4">
    <source>
        <dbReference type="Proteomes" id="UP000823561"/>
    </source>
</evidence>
<dbReference type="PANTHER" id="PTHR11757">
    <property type="entry name" value="PROTEASE FAMILY S9A OLIGOPEPTIDASE"/>
    <property type="match status" value="1"/>
</dbReference>
<dbReference type="GO" id="GO:0005856">
    <property type="term" value="C:cytoskeleton"/>
    <property type="evidence" value="ECO:0007669"/>
    <property type="project" value="TreeGrafter"/>
</dbReference>
<dbReference type="SUPFAM" id="SSF50993">
    <property type="entry name" value="Peptidase/esterase 'gauge' domain"/>
    <property type="match status" value="1"/>
</dbReference>
<evidence type="ECO:0000256" key="1">
    <source>
        <dbReference type="ARBA" id="ARBA00005228"/>
    </source>
</evidence>
<dbReference type="GO" id="GO:0004252">
    <property type="term" value="F:serine-type endopeptidase activity"/>
    <property type="evidence" value="ECO:0007669"/>
    <property type="project" value="InterPro"/>
</dbReference>
<dbReference type="AlphaFoldDB" id="A0AAV6FUK4"/>
<dbReference type="GO" id="GO:0005794">
    <property type="term" value="C:Golgi apparatus"/>
    <property type="evidence" value="ECO:0007669"/>
    <property type="project" value="TreeGrafter"/>
</dbReference>
<evidence type="ECO:0000259" key="2">
    <source>
        <dbReference type="Pfam" id="PF02897"/>
    </source>
</evidence>
<dbReference type="InterPro" id="IPR051543">
    <property type="entry name" value="Serine_Peptidase_S9A"/>
</dbReference>
<reference evidence="3" key="1">
    <citation type="submission" date="2020-10" db="EMBL/GenBank/DDBJ databases">
        <title>Chromosome-scale genome assembly of the Allis shad, Alosa alosa.</title>
        <authorList>
            <person name="Margot Z."/>
            <person name="Christophe K."/>
            <person name="Cabau C."/>
            <person name="Louis A."/>
            <person name="Berthelot C."/>
            <person name="Parey E."/>
            <person name="Roest Crollius H."/>
            <person name="Montfort J."/>
            <person name="Robinson-Rechavi M."/>
            <person name="Bucao C."/>
            <person name="Bouchez O."/>
            <person name="Gislard M."/>
            <person name="Lluch J."/>
            <person name="Milhes M."/>
            <person name="Lampietro C."/>
            <person name="Lopez Roques C."/>
            <person name="Donnadieu C."/>
            <person name="Braasch I."/>
            <person name="Desvignes T."/>
            <person name="Postlethwait J."/>
            <person name="Bobe J."/>
            <person name="Guiguen Y."/>
        </authorList>
    </citation>
    <scope>NUCLEOTIDE SEQUENCE</scope>
    <source>
        <strain evidence="3">M-15738</strain>
        <tissue evidence="3">Blood</tissue>
    </source>
</reference>
<dbReference type="EMBL" id="JADWDJ010000018">
    <property type="protein sequence ID" value="KAG5266393.1"/>
    <property type="molecule type" value="Genomic_DNA"/>
</dbReference>
<dbReference type="Pfam" id="PF02897">
    <property type="entry name" value="Peptidase_S9_N"/>
    <property type="match status" value="1"/>
</dbReference>
<protein>
    <recommendedName>
        <fullName evidence="2">Peptidase S9A N-terminal domain-containing protein</fullName>
    </recommendedName>
</protein>
<dbReference type="Gene3D" id="2.130.10.120">
    <property type="entry name" value="Prolyl oligopeptidase, N-terminal domain"/>
    <property type="match status" value="1"/>
</dbReference>
<dbReference type="InterPro" id="IPR023302">
    <property type="entry name" value="Pept_S9A_N"/>
</dbReference>